<evidence type="ECO:0000313" key="1">
    <source>
        <dbReference type="EMBL" id="KGN58507.1"/>
    </source>
</evidence>
<dbReference type="PANTHER" id="PTHR48040">
    <property type="entry name" value="PLEIOTROPIC DRUG RESISTANCE PROTEIN 1-LIKE ISOFORM X1"/>
    <property type="match status" value="1"/>
</dbReference>
<keyword evidence="2" id="KW-1185">Reference proteome</keyword>
<reference evidence="1 2" key="2">
    <citation type="journal article" date="2009" name="PLoS ONE">
        <title>An integrated genetic and cytogenetic map of the cucumber genome.</title>
        <authorList>
            <person name="Ren Y."/>
            <person name="Zhang Z."/>
            <person name="Liu J."/>
            <person name="Staub J.E."/>
            <person name="Han Y."/>
            <person name="Cheng Z."/>
            <person name="Li X."/>
            <person name="Lu J."/>
            <person name="Miao H."/>
            <person name="Kang H."/>
            <person name="Xie B."/>
            <person name="Gu X."/>
            <person name="Wang X."/>
            <person name="Du Y."/>
            <person name="Jin W."/>
            <person name="Huang S."/>
        </authorList>
    </citation>
    <scope>NUCLEOTIDE SEQUENCE [LARGE SCALE GENOMIC DNA]</scope>
    <source>
        <strain evidence="2">cv. 9930</strain>
    </source>
</reference>
<sequence length="84" mass="9168">MEELFEDLKANESIGTGDIYEQIDVHSSQITVEESLFFSAWLCLSPEIDSKTKAQSVNEVLETTELNSIMDSLVGIPGVSGLST</sequence>
<organism evidence="1 2">
    <name type="scientific">Cucumis sativus</name>
    <name type="common">Cucumber</name>
    <dbReference type="NCBI Taxonomy" id="3659"/>
    <lineage>
        <taxon>Eukaryota</taxon>
        <taxon>Viridiplantae</taxon>
        <taxon>Streptophyta</taxon>
        <taxon>Embryophyta</taxon>
        <taxon>Tracheophyta</taxon>
        <taxon>Spermatophyta</taxon>
        <taxon>Magnoliopsida</taxon>
        <taxon>eudicotyledons</taxon>
        <taxon>Gunneridae</taxon>
        <taxon>Pentapetalae</taxon>
        <taxon>rosids</taxon>
        <taxon>fabids</taxon>
        <taxon>Cucurbitales</taxon>
        <taxon>Cucurbitaceae</taxon>
        <taxon>Benincaseae</taxon>
        <taxon>Cucumis</taxon>
    </lineage>
</organism>
<dbReference type="OMA" id="CYGCCEQ"/>
<evidence type="ECO:0000313" key="2">
    <source>
        <dbReference type="Proteomes" id="UP000029981"/>
    </source>
</evidence>
<reference evidence="1 2" key="4">
    <citation type="journal article" date="2011" name="BMC Genomics">
        <title>RNA-Seq improves annotation of protein-coding genes in the cucumber genome.</title>
        <authorList>
            <person name="Li Z."/>
            <person name="Zhang Z."/>
            <person name="Yan P."/>
            <person name="Huang S."/>
            <person name="Fei Z."/>
            <person name="Lin K."/>
        </authorList>
    </citation>
    <scope>NUCLEOTIDE SEQUENCE [LARGE SCALE GENOMIC DNA]</scope>
    <source>
        <strain evidence="2">cv. 9930</strain>
    </source>
</reference>
<dbReference type="PANTHER" id="PTHR48040:SF47">
    <property type="entry name" value="ABC TRANSPORTER DOMAIN-CONTAINING PROTEIN"/>
    <property type="match status" value="1"/>
</dbReference>
<reference evidence="1 2" key="1">
    <citation type="journal article" date="2009" name="Nat. Genet.">
        <title>The genome of the cucumber, Cucumis sativus L.</title>
        <authorList>
            <person name="Huang S."/>
            <person name="Li R."/>
            <person name="Zhang Z."/>
            <person name="Li L."/>
            <person name="Gu X."/>
            <person name="Fan W."/>
            <person name="Lucas W.J."/>
            <person name="Wang X."/>
            <person name="Xie B."/>
            <person name="Ni P."/>
            <person name="Ren Y."/>
            <person name="Zhu H."/>
            <person name="Li J."/>
            <person name="Lin K."/>
            <person name="Jin W."/>
            <person name="Fei Z."/>
            <person name="Li G."/>
            <person name="Staub J."/>
            <person name="Kilian A."/>
            <person name="van der Vossen E.A."/>
            <person name="Wu Y."/>
            <person name="Guo J."/>
            <person name="He J."/>
            <person name="Jia Z."/>
            <person name="Ren Y."/>
            <person name="Tian G."/>
            <person name="Lu Y."/>
            <person name="Ruan J."/>
            <person name="Qian W."/>
            <person name="Wang M."/>
            <person name="Huang Q."/>
            <person name="Li B."/>
            <person name="Xuan Z."/>
            <person name="Cao J."/>
            <person name="Asan"/>
            <person name="Wu Z."/>
            <person name="Zhang J."/>
            <person name="Cai Q."/>
            <person name="Bai Y."/>
            <person name="Zhao B."/>
            <person name="Han Y."/>
            <person name="Li Y."/>
            <person name="Li X."/>
            <person name="Wang S."/>
            <person name="Shi Q."/>
            <person name="Liu S."/>
            <person name="Cho W.K."/>
            <person name="Kim J.Y."/>
            <person name="Xu Y."/>
            <person name="Heller-Uszynska K."/>
            <person name="Miao H."/>
            <person name="Cheng Z."/>
            <person name="Zhang S."/>
            <person name="Wu J."/>
            <person name="Yang Y."/>
            <person name="Kang H."/>
            <person name="Li M."/>
            <person name="Liang H."/>
            <person name="Ren X."/>
            <person name="Shi Z."/>
            <person name="Wen M."/>
            <person name="Jian M."/>
            <person name="Yang H."/>
            <person name="Zhang G."/>
            <person name="Yang Z."/>
            <person name="Chen R."/>
            <person name="Liu S."/>
            <person name="Li J."/>
            <person name="Ma L."/>
            <person name="Liu H."/>
            <person name="Zhou Y."/>
            <person name="Zhao J."/>
            <person name="Fang X."/>
            <person name="Li G."/>
            <person name="Fang L."/>
            <person name="Li Y."/>
            <person name="Liu D."/>
            <person name="Zheng H."/>
            <person name="Zhang Y."/>
            <person name="Qin N."/>
            <person name="Li Z."/>
            <person name="Yang G."/>
            <person name="Yang S."/>
            <person name="Bolund L."/>
            <person name="Kristiansen K."/>
            <person name="Zheng H."/>
            <person name="Li S."/>
            <person name="Zhang X."/>
            <person name="Yang H."/>
            <person name="Wang J."/>
            <person name="Sun R."/>
            <person name="Zhang B."/>
            <person name="Jiang S."/>
            <person name="Wang J."/>
            <person name="Du Y."/>
            <person name="Li S."/>
        </authorList>
    </citation>
    <scope>NUCLEOTIDE SEQUENCE [LARGE SCALE GENOMIC DNA]</scope>
    <source>
        <strain evidence="2">cv. 9930</strain>
    </source>
</reference>
<dbReference type="eggNOG" id="KOG0065">
    <property type="taxonomic scope" value="Eukaryota"/>
</dbReference>
<dbReference type="AlphaFoldDB" id="A0A0A0LCW7"/>
<accession>A0A0A0LCW7</accession>
<proteinExistence type="predicted"/>
<name>A0A0A0LCW7_CUCSA</name>
<dbReference type="EMBL" id="CM002924">
    <property type="protein sequence ID" value="KGN58507.1"/>
    <property type="molecule type" value="Genomic_DNA"/>
</dbReference>
<dbReference type="Proteomes" id="UP000029981">
    <property type="component" value="Chromosome 3"/>
</dbReference>
<dbReference type="Gramene" id="KGN58507">
    <property type="protein sequence ID" value="KGN58507"/>
    <property type="gene ID" value="Csa_3G653390"/>
</dbReference>
<protein>
    <submittedName>
        <fullName evidence="1">Uncharacterized protein</fullName>
    </submittedName>
</protein>
<reference evidence="1 2" key="3">
    <citation type="journal article" date="2010" name="BMC Genomics">
        <title>Transcriptome sequencing and comparative analysis of cucumber flowers with different sex types.</title>
        <authorList>
            <person name="Guo S."/>
            <person name="Zheng Y."/>
            <person name="Joung J.G."/>
            <person name="Liu S."/>
            <person name="Zhang Z."/>
            <person name="Crasta O.R."/>
            <person name="Sobral B.W."/>
            <person name="Xu Y."/>
            <person name="Huang S."/>
            <person name="Fei Z."/>
        </authorList>
    </citation>
    <scope>NUCLEOTIDE SEQUENCE [LARGE SCALE GENOMIC DNA]</scope>
    <source>
        <strain evidence="2">cv. 9930</strain>
    </source>
</reference>
<gene>
    <name evidence="1" type="ORF">Csa_3G653390</name>
</gene>